<evidence type="ECO:0000313" key="12">
    <source>
        <dbReference type="EMBL" id="SJZ99568.1"/>
    </source>
</evidence>
<accession>A0A1T4Q8N5</accession>
<keyword evidence="4 9" id="KW-0963">Cytoplasm</keyword>
<dbReference type="InterPro" id="IPR001238">
    <property type="entry name" value="DNA-binding_RecF"/>
</dbReference>
<keyword evidence="13" id="KW-1185">Reference proteome</keyword>
<dbReference type="InterPro" id="IPR018078">
    <property type="entry name" value="DNA-binding_RecF_CS"/>
</dbReference>
<dbReference type="InterPro" id="IPR042174">
    <property type="entry name" value="RecF_2"/>
</dbReference>
<dbReference type="EMBL" id="FUXC01000012">
    <property type="protein sequence ID" value="SJZ99568.1"/>
    <property type="molecule type" value="Genomic_DNA"/>
</dbReference>
<keyword evidence="9 10" id="KW-0227">DNA damage</keyword>
<evidence type="ECO:0000313" key="13">
    <source>
        <dbReference type="Proteomes" id="UP000190395"/>
    </source>
</evidence>
<organism evidence="12 13">
    <name type="scientific">Treponema berlinense</name>
    <dbReference type="NCBI Taxonomy" id="225004"/>
    <lineage>
        <taxon>Bacteria</taxon>
        <taxon>Pseudomonadati</taxon>
        <taxon>Spirochaetota</taxon>
        <taxon>Spirochaetia</taxon>
        <taxon>Spirochaetales</taxon>
        <taxon>Treponemataceae</taxon>
        <taxon>Treponema</taxon>
    </lineage>
</organism>
<evidence type="ECO:0000259" key="11">
    <source>
        <dbReference type="Pfam" id="PF02463"/>
    </source>
</evidence>
<keyword evidence="9 10" id="KW-0742">SOS response</keyword>
<dbReference type="PANTHER" id="PTHR32182">
    <property type="entry name" value="DNA REPLICATION AND REPAIR PROTEIN RECF"/>
    <property type="match status" value="1"/>
</dbReference>
<dbReference type="Proteomes" id="UP000190395">
    <property type="component" value="Unassembled WGS sequence"/>
</dbReference>
<dbReference type="PANTHER" id="PTHR32182:SF0">
    <property type="entry name" value="DNA REPLICATION AND REPAIR PROTEIN RECF"/>
    <property type="match status" value="1"/>
</dbReference>
<evidence type="ECO:0000256" key="7">
    <source>
        <dbReference type="ARBA" id="ARBA00022840"/>
    </source>
</evidence>
<gene>
    <name evidence="9" type="primary">recF</name>
    <name evidence="12" type="ORF">SAMN02745152_01864</name>
</gene>
<reference evidence="12 13" key="1">
    <citation type="submission" date="2017-02" db="EMBL/GenBank/DDBJ databases">
        <authorList>
            <person name="Peterson S.W."/>
        </authorList>
    </citation>
    <scope>NUCLEOTIDE SEQUENCE [LARGE SCALE GENOMIC DNA]</scope>
    <source>
        <strain evidence="12 13">ATCC BAA-909</strain>
    </source>
</reference>
<dbReference type="NCBIfam" id="TIGR00611">
    <property type="entry name" value="recf"/>
    <property type="match status" value="1"/>
</dbReference>
<evidence type="ECO:0000256" key="8">
    <source>
        <dbReference type="ARBA" id="ARBA00023125"/>
    </source>
</evidence>
<dbReference type="Pfam" id="PF02463">
    <property type="entry name" value="SMC_N"/>
    <property type="match status" value="1"/>
</dbReference>
<sequence>MPVLSVSFVNYRNLQNSTINLLSKEIYFVGENGQGKSNLLESIYYSAYGNSFRTRADAEVATKGFSNFSIKTLYRLENGSTENISIFFENGKKKIDKNGKWIKDRKELINTMPCVLFCHDDLEFAVGEPERRRFFVDQCLSMYDVLYIDTSRNYKKILKSRNLSLKEKNYEMLEIFDAQLVQNGIEIEKKRRDTIFQFNQFFGKLYEKITGIDGVAIKYEPSWKSDDSLNIIPSAQKAFEILQSKREIDKVVMTTMSGPHRDKIKFFRNGTDFTSTASTGQRRLLAILLRIGQAIFYANVTEKKPILLMDDVLLELDPDKRQLVTQLLPEYDQLFCTFLPGEPYERYMKEGTKIFEINGGTWNERQ</sequence>
<dbReference type="GO" id="GO:0005737">
    <property type="term" value="C:cytoplasm"/>
    <property type="evidence" value="ECO:0007669"/>
    <property type="project" value="UniProtKB-SubCell"/>
</dbReference>
<dbReference type="GO" id="GO:0003697">
    <property type="term" value="F:single-stranded DNA binding"/>
    <property type="evidence" value="ECO:0007669"/>
    <property type="project" value="UniProtKB-UniRule"/>
</dbReference>
<dbReference type="Gene3D" id="3.40.50.300">
    <property type="entry name" value="P-loop containing nucleotide triphosphate hydrolases"/>
    <property type="match status" value="1"/>
</dbReference>
<dbReference type="InterPro" id="IPR003395">
    <property type="entry name" value="RecF/RecN/SMC_N"/>
</dbReference>
<name>A0A1T4Q8N5_9SPIR</name>
<evidence type="ECO:0000256" key="4">
    <source>
        <dbReference type="ARBA" id="ARBA00022490"/>
    </source>
</evidence>
<feature type="domain" description="RecF/RecN/SMC N-terminal" evidence="11">
    <location>
        <begin position="9"/>
        <end position="341"/>
    </location>
</feature>
<dbReference type="OrthoDB" id="9803889at2"/>
<dbReference type="InterPro" id="IPR027417">
    <property type="entry name" value="P-loop_NTPase"/>
</dbReference>
<dbReference type="GO" id="GO:0006260">
    <property type="term" value="P:DNA replication"/>
    <property type="evidence" value="ECO:0007669"/>
    <property type="project" value="UniProtKB-UniRule"/>
</dbReference>
<evidence type="ECO:0000256" key="5">
    <source>
        <dbReference type="ARBA" id="ARBA00022705"/>
    </source>
</evidence>
<dbReference type="GO" id="GO:0000731">
    <property type="term" value="P:DNA synthesis involved in DNA repair"/>
    <property type="evidence" value="ECO:0007669"/>
    <property type="project" value="TreeGrafter"/>
</dbReference>
<dbReference type="PROSITE" id="PS00618">
    <property type="entry name" value="RECF_2"/>
    <property type="match status" value="1"/>
</dbReference>
<dbReference type="GO" id="GO:0009432">
    <property type="term" value="P:SOS response"/>
    <property type="evidence" value="ECO:0007669"/>
    <property type="project" value="UniProtKB-UniRule"/>
</dbReference>
<feature type="binding site" evidence="9">
    <location>
        <begin position="30"/>
        <end position="37"/>
    </location>
    <ligand>
        <name>ATP</name>
        <dbReference type="ChEBI" id="CHEBI:30616"/>
    </ligand>
</feature>
<comment type="similarity">
    <text evidence="2 9 10">Belongs to the RecF family.</text>
</comment>
<dbReference type="STRING" id="225004.SAMN02745152_01864"/>
<evidence type="ECO:0000256" key="6">
    <source>
        <dbReference type="ARBA" id="ARBA00022741"/>
    </source>
</evidence>
<keyword evidence="5 9" id="KW-0235">DNA replication</keyword>
<dbReference type="GO" id="GO:0005524">
    <property type="term" value="F:ATP binding"/>
    <property type="evidence" value="ECO:0007669"/>
    <property type="project" value="UniProtKB-UniRule"/>
</dbReference>
<comment type="subcellular location">
    <subcellularLocation>
        <location evidence="1 9 10">Cytoplasm</location>
    </subcellularLocation>
</comment>
<keyword evidence="8 9" id="KW-0238">DNA-binding</keyword>
<evidence type="ECO:0000256" key="3">
    <source>
        <dbReference type="ARBA" id="ARBA00020170"/>
    </source>
</evidence>
<evidence type="ECO:0000256" key="9">
    <source>
        <dbReference type="HAMAP-Rule" id="MF_00365"/>
    </source>
</evidence>
<keyword evidence="9 10" id="KW-0234">DNA repair</keyword>
<comment type="function">
    <text evidence="9 10">The RecF protein is involved in DNA metabolism; it is required for DNA replication and normal SOS inducibility. RecF binds preferentially to single-stranded, linear DNA. It also seems to bind ATP.</text>
</comment>
<proteinExistence type="inferred from homology"/>
<evidence type="ECO:0000256" key="10">
    <source>
        <dbReference type="RuleBase" id="RU000578"/>
    </source>
</evidence>
<keyword evidence="6 9" id="KW-0547">Nucleotide-binding</keyword>
<dbReference type="GO" id="GO:0006302">
    <property type="term" value="P:double-strand break repair"/>
    <property type="evidence" value="ECO:0007669"/>
    <property type="project" value="TreeGrafter"/>
</dbReference>
<dbReference type="Gene3D" id="1.20.1050.90">
    <property type="entry name" value="RecF/RecN/SMC, N-terminal domain"/>
    <property type="match status" value="1"/>
</dbReference>
<dbReference type="HAMAP" id="MF_00365">
    <property type="entry name" value="RecF"/>
    <property type="match status" value="1"/>
</dbReference>
<dbReference type="GeneID" id="303368092"/>
<dbReference type="RefSeq" id="WP_078931601.1">
    <property type="nucleotide sequence ID" value="NZ_FUXC01000012.1"/>
</dbReference>
<dbReference type="AlphaFoldDB" id="A0A1T4Q8N5"/>
<evidence type="ECO:0000256" key="1">
    <source>
        <dbReference type="ARBA" id="ARBA00004496"/>
    </source>
</evidence>
<keyword evidence="7 9" id="KW-0067">ATP-binding</keyword>
<evidence type="ECO:0000256" key="2">
    <source>
        <dbReference type="ARBA" id="ARBA00008016"/>
    </source>
</evidence>
<dbReference type="SUPFAM" id="SSF52540">
    <property type="entry name" value="P-loop containing nucleoside triphosphate hydrolases"/>
    <property type="match status" value="1"/>
</dbReference>
<protein>
    <recommendedName>
        <fullName evidence="3 9">DNA replication and repair protein RecF</fullName>
    </recommendedName>
</protein>